<sequence length="54" mass="5776">ELDVARPQGELTLFAHARSSSHLSMISRSGAFGMCSTTELGAIKWLVSAPKLES</sequence>
<evidence type="ECO:0000313" key="2">
    <source>
        <dbReference type="Proteomes" id="UP000307440"/>
    </source>
</evidence>
<gene>
    <name evidence="1" type="ORF">FA15DRAFT_676039</name>
</gene>
<reference evidence="1 2" key="1">
    <citation type="journal article" date="2019" name="Nat. Ecol. Evol.">
        <title>Megaphylogeny resolves global patterns of mushroom evolution.</title>
        <authorList>
            <person name="Varga T."/>
            <person name="Krizsan K."/>
            <person name="Foldi C."/>
            <person name="Dima B."/>
            <person name="Sanchez-Garcia M."/>
            <person name="Sanchez-Ramirez S."/>
            <person name="Szollosi G.J."/>
            <person name="Szarkandi J.G."/>
            <person name="Papp V."/>
            <person name="Albert L."/>
            <person name="Andreopoulos W."/>
            <person name="Angelini C."/>
            <person name="Antonin V."/>
            <person name="Barry K.W."/>
            <person name="Bougher N.L."/>
            <person name="Buchanan P."/>
            <person name="Buyck B."/>
            <person name="Bense V."/>
            <person name="Catcheside P."/>
            <person name="Chovatia M."/>
            <person name="Cooper J."/>
            <person name="Damon W."/>
            <person name="Desjardin D."/>
            <person name="Finy P."/>
            <person name="Geml J."/>
            <person name="Haridas S."/>
            <person name="Hughes K."/>
            <person name="Justo A."/>
            <person name="Karasinski D."/>
            <person name="Kautmanova I."/>
            <person name="Kiss B."/>
            <person name="Kocsube S."/>
            <person name="Kotiranta H."/>
            <person name="LaButti K.M."/>
            <person name="Lechner B.E."/>
            <person name="Liimatainen K."/>
            <person name="Lipzen A."/>
            <person name="Lukacs Z."/>
            <person name="Mihaltcheva S."/>
            <person name="Morgado L.N."/>
            <person name="Niskanen T."/>
            <person name="Noordeloos M.E."/>
            <person name="Ohm R.A."/>
            <person name="Ortiz-Santana B."/>
            <person name="Ovrebo C."/>
            <person name="Racz N."/>
            <person name="Riley R."/>
            <person name="Savchenko A."/>
            <person name="Shiryaev A."/>
            <person name="Soop K."/>
            <person name="Spirin V."/>
            <person name="Szebenyi C."/>
            <person name="Tomsovsky M."/>
            <person name="Tulloss R.E."/>
            <person name="Uehling J."/>
            <person name="Grigoriev I.V."/>
            <person name="Vagvolgyi C."/>
            <person name="Papp T."/>
            <person name="Martin F.M."/>
            <person name="Miettinen O."/>
            <person name="Hibbett D.S."/>
            <person name="Nagy L.G."/>
        </authorList>
    </citation>
    <scope>NUCLEOTIDE SEQUENCE [LARGE SCALE GENOMIC DNA]</scope>
    <source>
        <strain evidence="1 2">CBS 121175</strain>
    </source>
</reference>
<dbReference type="AlphaFoldDB" id="A0A5C3KCW8"/>
<evidence type="ECO:0000313" key="1">
    <source>
        <dbReference type="EMBL" id="TFK17503.1"/>
    </source>
</evidence>
<organism evidence="1 2">
    <name type="scientific">Coprinopsis marcescibilis</name>
    <name type="common">Agaric fungus</name>
    <name type="synonym">Psathyrella marcescibilis</name>
    <dbReference type="NCBI Taxonomy" id="230819"/>
    <lineage>
        <taxon>Eukaryota</taxon>
        <taxon>Fungi</taxon>
        <taxon>Dikarya</taxon>
        <taxon>Basidiomycota</taxon>
        <taxon>Agaricomycotina</taxon>
        <taxon>Agaricomycetes</taxon>
        <taxon>Agaricomycetidae</taxon>
        <taxon>Agaricales</taxon>
        <taxon>Agaricineae</taxon>
        <taxon>Psathyrellaceae</taxon>
        <taxon>Coprinopsis</taxon>
    </lineage>
</organism>
<keyword evidence="2" id="KW-1185">Reference proteome</keyword>
<dbReference type="EMBL" id="ML210500">
    <property type="protein sequence ID" value="TFK17503.1"/>
    <property type="molecule type" value="Genomic_DNA"/>
</dbReference>
<feature type="non-terminal residue" evidence="1">
    <location>
        <position position="1"/>
    </location>
</feature>
<dbReference type="Proteomes" id="UP000307440">
    <property type="component" value="Unassembled WGS sequence"/>
</dbReference>
<name>A0A5C3KCW8_COPMA</name>
<accession>A0A5C3KCW8</accession>
<protein>
    <submittedName>
        <fullName evidence="1">Uncharacterized protein</fullName>
    </submittedName>
</protein>
<proteinExistence type="predicted"/>